<dbReference type="Proteomes" id="UP000198889">
    <property type="component" value="Unassembled WGS sequence"/>
</dbReference>
<gene>
    <name evidence="1" type="ORF">SAMN05660859_0020</name>
</gene>
<keyword evidence="2" id="KW-1185">Reference proteome</keyword>
<dbReference type="EMBL" id="FMTP01000010">
    <property type="protein sequence ID" value="SCW95408.1"/>
    <property type="molecule type" value="Genomic_DNA"/>
</dbReference>
<name>A0A1G4UP42_9HYPH</name>
<protein>
    <submittedName>
        <fullName evidence="1">Uncharacterized protein</fullName>
    </submittedName>
</protein>
<evidence type="ECO:0000313" key="2">
    <source>
        <dbReference type="Proteomes" id="UP000198889"/>
    </source>
</evidence>
<organism evidence="1 2">
    <name type="scientific">Ancylobacter rudongensis</name>
    <dbReference type="NCBI Taxonomy" id="177413"/>
    <lineage>
        <taxon>Bacteria</taxon>
        <taxon>Pseudomonadati</taxon>
        <taxon>Pseudomonadota</taxon>
        <taxon>Alphaproteobacteria</taxon>
        <taxon>Hyphomicrobiales</taxon>
        <taxon>Xanthobacteraceae</taxon>
        <taxon>Ancylobacter</taxon>
    </lineage>
</organism>
<dbReference type="STRING" id="177413.SAMN05660859_0020"/>
<dbReference type="RefSeq" id="WP_091444012.1">
    <property type="nucleotide sequence ID" value="NZ_FMTP01000010.1"/>
</dbReference>
<accession>A0A1G4UP42</accession>
<reference evidence="2" key="1">
    <citation type="submission" date="2016-10" db="EMBL/GenBank/DDBJ databases">
        <authorList>
            <person name="Varghese N."/>
            <person name="Submissions S."/>
        </authorList>
    </citation>
    <scope>NUCLEOTIDE SEQUENCE [LARGE SCALE GENOMIC DNA]</scope>
    <source>
        <strain evidence="2">CGMCC 1.1761</strain>
    </source>
</reference>
<evidence type="ECO:0000313" key="1">
    <source>
        <dbReference type="EMBL" id="SCW95408.1"/>
    </source>
</evidence>
<proteinExistence type="predicted"/>
<dbReference type="AlphaFoldDB" id="A0A1G4UP42"/>
<sequence>MNTVLVLATIITIFQGGKLEPRVTVVEAMTPAQCESWKSMSRGKTPLVDYSTNRAVSAQHYVCAAVDAKVLPAGVR</sequence>